<evidence type="ECO:0000313" key="3">
    <source>
        <dbReference type="Proteomes" id="UP001500064"/>
    </source>
</evidence>
<dbReference type="Proteomes" id="UP001500064">
    <property type="component" value="Unassembled WGS sequence"/>
</dbReference>
<feature type="compositionally biased region" description="Acidic residues" evidence="1">
    <location>
        <begin position="41"/>
        <end position="52"/>
    </location>
</feature>
<name>A0ABP4QVI3_9ACTN</name>
<organism evidence="2 3">
    <name type="scientific">Nonomuraea maheshkhaliensis</name>
    <dbReference type="NCBI Taxonomy" id="419590"/>
    <lineage>
        <taxon>Bacteria</taxon>
        <taxon>Bacillati</taxon>
        <taxon>Actinomycetota</taxon>
        <taxon>Actinomycetes</taxon>
        <taxon>Streptosporangiales</taxon>
        <taxon>Streptosporangiaceae</taxon>
        <taxon>Nonomuraea</taxon>
    </lineage>
</organism>
<keyword evidence="3" id="KW-1185">Reference proteome</keyword>
<feature type="region of interest" description="Disordered" evidence="1">
    <location>
        <begin position="1"/>
        <end position="64"/>
    </location>
</feature>
<comment type="caution">
    <text evidence="2">The sequence shown here is derived from an EMBL/GenBank/DDBJ whole genome shotgun (WGS) entry which is preliminary data.</text>
</comment>
<feature type="compositionally biased region" description="Basic and acidic residues" evidence="1">
    <location>
        <begin position="508"/>
        <end position="521"/>
    </location>
</feature>
<dbReference type="RefSeq" id="WP_346103538.1">
    <property type="nucleotide sequence ID" value="NZ_BAAAMU010000011.1"/>
</dbReference>
<protein>
    <recommendedName>
        <fullName evidence="4">ParB/Sulfiredoxin domain-containing protein</fullName>
    </recommendedName>
</protein>
<dbReference type="EMBL" id="BAAAMU010000011">
    <property type="protein sequence ID" value="GAA1624105.1"/>
    <property type="molecule type" value="Genomic_DNA"/>
</dbReference>
<dbReference type="InterPro" id="IPR036086">
    <property type="entry name" value="ParB/Sulfiredoxin_sf"/>
</dbReference>
<feature type="compositionally biased region" description="Acidic residues" evidence="1">
    <location>
        <begin position="569"/>
        <end position="579"/>
    </location>
</feature>
<gene>
    <name evidence="2" type="ORF">GCM10009733_020940</name>
</gene>
<accession>A0ABP4QVI3</accession>
<reference evidence="3" key="1">
    <citation type="journal article" date="2019" name="Int. J. Syst. Evol. Microbiol.">
        <title>The Global Catalogue of Microorganisms (GCM) 10K type strain sequencing project: providing services to taxonomists for standard genome sequencing and annotation.</title>
        <authorList>
            <consortium name="The Broad Institute Genomics Platform"/>
            <consortium name="The Broad Institute Genome Sequencing Center for Infectious Disease"/>
            <person name="Wu L."/>
            <person name="Ma J."/>
        </authorList>
    </citation>
    <scope>NUCLEOTIDE SEQUENCE [LARGE SCALE GENOMIC DNA]</scope>
    <source>
        <strain evidence="3">JCM 13929</strain>
    </source>
</reference>
<evidence type="ECO:0000256" key="1">
    <source>
        <dbReference type="SAM" id="MobiDB-lite"/>
    </source>
</evidence>
<feature type="compositionally biased region" description="Acidic residues" evidence="1">
    <location>
        <begin position="539"/>
        <end position="557"/>
    </location>
</feature>
<evidence type="ECO:0000313" key="2">
    <source>
        <dbReference type="EMBL" id="GAA1624105.1"/>
    </source>
</evidence>
<evidence type="ECO:0008006" key="4">
    <source>
        <dbReference type="Google" id="ProtNLM"/>
    </source>
</evidence>
<dbReference type="SUPFAM" id="SSF110849">
    <property type="entry name" value="ParB/Sulfiredoxin"/>
    <property type="match status" value="1"/>
</dbReference>
<proteinExistence type="predicted"/>
<sequence length="589" mass="64343">MTVIITTEPETETDHDQLGCPPDTAAVDLPAELDSGKAGDDEADNGNDDDLSGPDYPPFAWIPDKRLRPHPRNVREDDLDLTDAFCRSLEAGIKQALLVFPDPDGSGAFIVEDGNRRLLGSRKRGVTREFPCMIDPALADNVADQFTDMITTAVQRKDLTALQQSMALFSAEEAGGKVRDIAAKTGLTQKDVKRGMTAGKMVRNKRDALIKIKPESDWTLLEMGQMAEFADDEAATEYITSRAHRGTSVQHAIAFLKEERQLEADRAKLKAELEAAGVAVTDDLPDGAVHLYSLPAKNGKSIDKQAHANCPGRGAYFTYRTNLSHYCAQPDQHGYKPHSEQKRTRDKNALPVKVVKEGNTAWKACTQLRQDFIKSALSRKTDPDQQVLRFVCAQVAKDMPHEVRAKYVQGSSLGSRNHMIGAPPTAEQIAAAKPGRLAWLFLAPLAAAYEETISSTKTSPSYVWRTDRQGAITREQTAVWLQFLISLGYEPSLLEKTVVSKVPYKGEHAGDDALVDDKTEPALESDAGSDADRGHAEPDEAEPDEGSREAEDEDDVGDGARSVPRALSDDADTWADPESDAVMGEFADA</sequence>
<feature type="region of interest" description="Disordered" evidence="1">
    <location>
        <begin position="508"/>
        <end position="589"/>
    </location>
</feature>